<evidence type="ECO:0000256" key="2">
    <source>
        <dbReference type="ARBA" id="ARBA00022553"/>
    </source>
</evidence>
<dbReference type="InterPro" id="IPR041885">
    <property type="entry name" value="MAN1_winged_helix_dom"/>
</dbReference>
<dbReference type="GO" id="GO:0005637">
    <property type="term" value="C:nuclear inner membrane"/>
    <property type="evidence" value="ECO:0000318"/>
    <property type="project" value="GO_Central"/>
</dbReference>
<feature type="region of interest" description="Disordered" evidence="7">
    <location>
        <begin position="1"/>
        <end position="29"/>
    </location>
</feature>
<dbReference type="Pfam" id="PF09402">
    <property type="entry name" value="MSC"/>
    <property type="match status" value="1"/>
</dbReference>
<dbReference type="InterPro" id="IPR018996">
    <property type="entry name" value="Man1/Src1-like_C"/>
</dbReference>
<comment type="subcellular location">
    <subcellularLocation>
        <location evidence="1">Nucleus inner membrane</location>
    </subcellularLocation>
</comment>
<feature type="domain" description="Man1/Src1-like C-terminal" evidence="9">
    <location>
        <begin position="84"/>
        <end position="342"/>
    </location>
</feature>
<feature type="compositionally biased region" description="Basic residues" evidence="7">
    <location>
        <begin position="1"/>
        <end position="16"/>
    </location>
</feature>
<dbReference type="Proteomes" id="UP000026915">
    <property type="component" value="Chromosome 3"/>
</dbReference>
<name>A0A061G3U0_THECC</name>
<evidence type="ECO:0000313" key="10">
    <source>
        <dbReference type="EMBL" id="EOY24083.1"/>
    </source>
</evidence>
<dbReference type="GO" id="GO:0003682">
    <property type="term" value="F:chromatin binding"/>
    <property type="evidence" value="ECO:0007669"/>
    <property type="project" value="InterPro"/>
</dbReference>
<organism evidence="10 11">
    <name type="scientific">Theobroma cacao</name>
    <name type="common">Cacao</name>
    <name type="synonym">Cocoa</name>
    <dbReference type="NCBI Taxonomy" id="3641"/>
    <lineage>
        <taxon>Eukaryota</taxon>
        <taxon>Viridiplantae</taxon>
        <taxon>Streptophyta</taxon>
        <taxon>Embryophyta</taxon>
        <taxon>Tracheophyta</taxon>
        <taxon>Spermatophyta</taxon>
        <taxon>Magnoliopsida</taxon>
        <taxon>eudicotyledons</taxon>
        <taxon>Gunneridae</taxon>
        <taxon>Pentapetalae</taxon>
        <taxon>rosids</taxon>
        <taxon>malvids</taxon>
        <taxon>Malvales</taxon>
        <taxon>Malvaceae</taxon>
        <taxon>Byttnerioideae</taxon>
        <taxon>Theobroma</taxon>
    </lineage>
</organism>
<sequence length="388" mass="44103">MSSSTPKKRPKPKHNSPSKSSTSKSSLNSILEPPQSLFPSKGEFFRLIAVLAIASSVALSCNFFATFFTSTSKPFCDSNLDSIDSLSDSCEPCPSNGECYEGKLECIHGYRRHGKLCVEDKDINETAKKFSKWLEVRLCEAYAQSLCYGTVTVWAREHDIWNDLDGHELMQNFGPDNATYLYAKRRVMETIVKLLETRINSHGIQEVKCPDSLAEYYKPFTCRIRQLISNHALIIVPVCAGLVGFAMLFWNVHQKRCLSARVEELYHQVCDMLEEKALRSKSVNGGGESWVVASWLRDHLLFPRERKDPHLWKKVEELVQEDSRVDRYPKLVKGESKVVWEWQVEGSLSSSRMRKKGEEVTLKSVGGINTNLNQSDHKVKAEPKALMF</sequence>
<keyword evidence="11" id="KW-1185">Reference proteome</keyword>
<keyword evidence="3 8" id="KW-0812">Transmembrane</keyword>
<dbReference type="Gene3D" id="1.10.10.1180">
    <property type="entry name" value="MAN1, winged-helix domain"/>
    <property type="match status" value="1"/>
</dbReference>
<evidence type="ECO:0000256" key="5">
    <source>
        <dbReference type="ARBA" id="ARBA00023136"/>
    </source>
</evidence>
<dbReference type="FunCoup" id="A0A061G3U0">
    <property type="interactions" value="1512"/>
</dbReference>
<dbReference type="InterPro" id="IPR044780">
    <property type="entry name" value="Heh2/Src1"/>
</dbReference>
<gene>
    <name evidence="10" type="ORF">TCM_015783</name>
</gene>
<evidence type="ECO:0000256" key="7">
    <source>
        <dbReference type="SAM" id="MobiDB-lite"/>
    </source>
</evidence>
<dbReference type="OMA" id="WVPENDV"/>
<keyword evidence="2" id="KW-0597">Phosphoprotein</keyword>
<evidence type="ECO:0000256" key="3">
    <source>
        <dbReference type="ARBA" id="ARBA00022692"/>
    </source>
</evidence>
<protein>
    <submittedName>
        <fullName evidence="10">Uncharacterized protein isoform 1</fullName>
    </submittedName>
</protein>
<dbReference type="GO" id="GO:0034399">
    <property type="term" value="C:nuclear periphery"/>
    <property type="evidence" value="ECO:0000318"/>
    <property type="project" value="GO_Central"/>
</dbReference>
<feature type="transmembrane region" description="Helical" evidence="8">
    <location>
        <begin position="44"/>
        <end position="68"/>
    </location>
</feature>
<dbReference type="GO" id="GO:0071763">
    <property type="term" value="P:nuclear membrane organization"/>
    <property type="evidence" value="ECO:0000318"/>
    <property type="project" value="GO_Central"/>
</dbReference>
<feature type="transmembrane region" description="Helical" evidence="8">
    <location>
        <begin position="232"/>
        <end position="252"/>
    </location>
</feature>
<dbReference type="STRING" id="3641.A0A061G3U0"/>
<keyword evidence="4 8" id="KW-1133">Transmembrane helix</keyword>
<evidence type="ECO:0000313" key="11">
    <source>
        <dbReference type="Proteomes" id="UP000026915"/>
    </source>
</evidence>
<evidence type="ECO:0000259" key="9">
    <source>
        <dbReference type="Pfam" id="PF09402"/>
    </source>
</evidence>
<dbReference type="PANTHER" id="PTHR47808">
    <property type="entry name" value="INNER NUCLEAR MEMBRANE PROTEIN HEH2-RELATED"/>
    <property type="match status" value="1"/>
</dbReference>
<dbReference type="EMBL" id="CM001881">
    <property type="protein sequence ID" value="EOY24083.1"/>
    <property type="molecule type" value="Genomic_DNA"/>
</dbReference>
<dbReference type="AlphaFoldDB" id="A0A061G3U0"/>
<dbReference type="eggNOG" id="ENOG502QSU0">
    <property type="taxonomic scope" value="Eukaryota"/>
</dbReference>
<keyword evidence="5 8" id="KW-0472">Membrane</keyword>
<proteinExistence type="predicted"/>
<evidence type="ECO:0000256" key="6">
    <source>
        <dbReference type="ARBA" id="ARBA00023242"/>
    </source>
</evidence>
<evidence type="ECO:0000256" key="4">
    <source>
        <dbReference type="ARBA" id="ARBA00022989"/>
    </source>
</evidence>
<reference evidence="10 11" key="1">
    <citation type="journal article" date="2013" name="Genome Biol.">
        <title>The genome sequence of the most widely cultivated cacao type and its use to identify candidate genes regulating pod color.</title>
        <authorList>
            <person name="Motamayor J.C."/>
            <person name="Mockaitis K."/>
            <person name="Schmutz J."/>
            <person name="Haiminen N."/>
            <person name="Iii D.L."/>
            <person name="Cornejo O."/>
            <person name="Findley S.D."/>
            <person name="Zheng P."/>
            <person name="Utro F."/>
            <person name="Royaert S."/>
            <person name="Saski C."/>
            <person name="Jenkins J."/>
            <person name="Podicheti R."/>
            <person name="Zhao M."/>
            <person name="Scheffler B.E."/>
            <person name="Stack J.C."/>
            <person name="Feltus F.A."/>
            <person name="Mustiga G.M."/>
            <person name="Amores F."/>
            <person name="Phillips W."/>
            <person name="Marelli J.P."/>
            <person name="May G.D."/>
            <person name="Shapiro H."/>
            <person name="Ma J."/>
            <person name="Bustamante C.D."/>
            <person name="Schnell R.J."/>
            <person name="Main D."/>
            <person name="Gilbert D."/>
            <person name="Parida L."/>
            <person name="Kuhn D.N."/>
        </authorList>
    </citation>
    <scope>NUCLEOTIDE SEQUENCE [LARGE SCALE GENOMIC DNA]</scope>
    <source>
        <strain evidence="11">cv. Matina 1-6</strain>
    </source>
</reference>
<dbReference type="PANTHER" id="PTHR47808:SF2">
    <property type="entry name" value="LEM DOMAIN-CONTAINING PROTEIN 2"/>
    <property type="match status" value="1"/>
</dbReference>
<dbReference type="Gramene" id="EOY24083">
    <property type="protein sequence ID" value="EOY24083"/>
    <property type="gene ID" value="TCM_015783"/>
</dbReference>
<dbReference type="InParanoid" id="A0A061G3U0"/>
<keyword evidence="6" id="KW-0539">Nucleus</keyword>
<feature type="compositionally biased region" description="Low complexity" evidence="7">
    <location>
        <begin position="17"/>
        <end position="26"/>
    </location>
</feature>
<accession>A0A061G3U0</accession>
<evidence type="ECO:0000256" key="1">
    <source>
        <dbReference type="ARBA" id="ARBA00004540"/>
    </source>
</evidence>
<evidence type="ECO:0000256" key="8">
    <source>
        <dbReference type="SAM" id="Phobius"/>
    </source>
</evidence>